<dbReference type="SUPFAM" id="SSF53335">
    <property type="entry name" value="S-adenosyl-L-methionine-dependent methyltransferases"/>
    <property type="match status" value="1"/>
</dbReference>
<dbReference type="EMBL" id="MEUJ01000012">
    <property type="protein sequence ID" value="OGC39227.1"/>
    <property type="molecule type" value="Genomic_DNA"/>
</dbReference>
<evidence type="ECO:0000256" key="1">
    <source>
        <dbReference type="ARBA" id="ARBA00006594"/>
    </source>
</evidence>
<dbReference type="InterPro" id="IPR029063">
    <property type="entry name" value="SAM-dependent_MTases_sf"/>
</dbReference>
<evidence type="ECO:0000259" key="5">
    <source>
        <dbReference type="Pfam" id="PF01555"/>
    </source>
</evidence>
<evidence type="ECO:0000256" key="4">
    <source>
        <dbReference type="ARBA" id="ARBA00022691"/>
    </source>
</evidence>
<gene>
    <name evidence="6" type="ORF">A2438_07590</name>
</gene>
<evidence type="ECO:0000256" key="3">
    <source>
        <dbReference type="ARBA" id="ARBA00022679"/>
    </source>
</evidence>
<reference evidence="6 7" key="1">
    <citation type="journal article" date="2016" name="Nat. Commun.">
        <title>Thousands of microbial genomes shed light on interconnected biogeochemical processes in an aquifer system.</title>
        <authorList>
            <person name="Anantharaman K."/>
            <person name="Brown C.T."/>
            <person name="Hug L.A."/>
            <person name="Sharon I."/>
            <person name="Castelle C.J."/>
            <person name="Probst A.J."/>
            <person name="Thomas B.C."/>
            <person name="Singh A."/>
            <person name="Wilkins M.J."/>
            <person name="Karaoz U."/>
            <person name="Brodie E.L."/>
            <person name="Williams K.H."/>
            <person name="Hubbard S.S."/>
            <person name="Banfield J.F."/>
        </authorList>
    </citation>
    <scope>NUCLEOTIDE SEQUENCE [LARGE SCALE GENOMIC DNA]</scope>
</reference>
<dbReference type="InterPro" id="IPR002052">
    <property type="entry name" value="DNA_methylase_N6_adenine_CS"/>
</dbReference>
<keyword evidence="4" id="KW-0949">S-adenosyl-L-methionine</keyword>
<dbReference type="PIRSF" id="PIRSF015855">
    <property type="entry name" value="TypeIII_Mtase_mKpnI"/>
    <property type="match status" value="1"/>
</dbReference>
<dbReference type="Proteomes" id="UP000179242">
    <property type="component" value="Unassembled WGS sequence"/>
</dbReference>
<protein>
    <recommendedName>
        <fullName evidence="5">DNA methylase N-4/N-6 domain-containing protein</fullName>
    </recommendedName>
</protein>
<dbReference type="GO" id="GO:0008170">
    <property type="term" value="F:N-methyltransferase activity"/>
    <property type="evidence" value="ECO:0007669"/>
    <property type="project" value="InterPro"/>
</dbReference>
<comment type="similarity">
    <text evidence="1">Belongs to the N(4)/N(6)-methyltransferase family.</text>
</comment>
<proteinExistence type="inferred from homology"/>
<dbReference type="GO" id="GO:0003677">
    <property type="term" value="F:DNA binding"/>
    <property type="evidence" value="ECO:0007669"/>
    <property type="project" value="InterPro"/>
</dbReference>
<evidence type="ECO:0000313" key="6">
    <source>
        <dbReference type="EMBL" id="OGC39227.1"/>
    </source>
</evidence>
<evidence type="ECO:0000256" key="2">
    <source>
        <dbReference type="ARBA" id="ARBA00022603"/>
    </source>
</evidence>
<dbReference type="InterPro" id="IPR002295">
    <property type="entry name" value="N4/N6-MTase_EcoPI_Mod-like"/>
</dbReference>
<comment type="caution">
    <text evidence="6">The sequence shown here is derived from an EMBL/GenBank/DDBJ whole genome shotgun (WGS) entry which is preliminary data.</text>
</comment>
<dbReference type="InterPro" id="IPR002941">
    <property type="entry name" value="DNA_methylase_N4/N6"/>
</dbReference>
<dbReference type="GO" id="GO:0032259">
    <property type="term" value="P:methylation"/>
    <property type="evidence" value="ECO:0007669"/>
    <property type="project" value="UniProtKB-KW"/>
</dbReference>
<dbReference type="PRINTS" id="PR00508">
    <property type="entry name" value="S21N4MTFRASE"/>
</dbReference>
<organism evidence="6 7">
    <name type="scientific">candidate division WOR-1 bacterium RIFOXYC2_FULL_46_14</name>
    <dbReference type="NCBI Taxonomy" id="1802587"/>
    <lineage>
        <taxon>Bacteria</taxon>
        <taxon>Bacillati</taxon>
        <taxon>Saganbacteria</taxon>
    </lineage>
</organism>
<dbReference type="InterPro" id="IPR001091">
    <property type="entry name" value="RM_Methyltransferase"/>
</dbReference>
<name>A0A1F4U2Y5_UNCSA</name>
<feature type="domain" description="DNA methylase N-4/N-6" evidence="5">
    <location>
        <begin position="67"/>
        <end position="403"/>
    </location>
</feature>
<accession>A0A1F4U2Y5</accession>
<dbReference type="Pfam" id="PF01555">
    <property type="entry name" value="N6_N4_Mtase"/>
    <property type="match status" value="1"/>
</dbReference>
<dbReference type="Gene3D" id="3.40.50.150">
    <property type="entry name" value="Vaccinia Virus protein VP39"/>
    <property type="match status" value="1"/>
</dbReference>
<sequence length="575" mass="65494">MNKPKLELTWIGKNNPEYDIANIEPRILEENPKLSNCANDPNTENMIIHGDNLLALKALLPEYEGRVKCIYIDPPYNTGNAFEHYDDSVEHSTWLSLMRPRLELLKMLLRDDGVIFAQIDDNEMAYLTIIMDDIFGRENRINIICVKMSEATGVKMSHADKRFPKLKEFILFYKKDVSPEIKPVKIRSGKWNNEYKEILCGIDKNTLNEIKLLMDENKSNAINLSKVNSFLKDTKIKTLAKYFKEENVAESEQDSFKWNNSWRIIQAVGAGSIKERAKQAVIEGQDISVVLSARNKLYLFKSEFDNYSKDPRIRIIFADKYLEYNPGDFWTDIKTSGGIGQEGGVFFPQGKKPEALIYRILNSTTRQNDLVLDSFLGSGTTAAVAHKMGRKYIGLEMGEHAYTHCKVRLDKVIDGTDQGGISKTVEWKGGGAYKFYELAPSFIVKDEFGNPVIDGFYNDTKLIKAMCKLMNFTYKPSQTEYWKHGVGQGKNYLYVTTQLLTSAMIQQIAGHLAEGESLIISPKKYEPGADKIDSRITIKKIPQSVLKACHFGKKEYLLPIKESALEEIEIEEDND</sequence>
<dbReference type="AlphaFoldDB" id="A0A1F4U2Y5"/>
<evidence type="ECO:0000313" key="7">
    <source>
        <dbReference type="Proteomes" id="UP000179242"/>
    </source>
</evidence>
<keyword evidence="2" id="KW-0489">Methyltransferase</keyword>
<dbReference type="PROSITE" id="PS00092">
    <property type="entry name" value="N6_MTASE"/>
    <property type="match status" value="1"/>
</dbReference>
<keyword evidence="3" id="KW-0808">Transferase</keyword>